<evidence type="ECO:0000256" key="8">
    <source>
        <dbReference type="NCBIfam" id="TIGR00233"/>
    </source>
</evidence>
<organism evidence="10 11">
    <name type="scientific">Candidatus Terraquivivens tikiterensis</name>
    <dbReference type="NCBI Taxonomy" id="1980982"/>
    <lineage>
        <taxon>Archaea</taxon>
        <taxon>Nitrososphaerota</taxon>
        <taxon>Candidatus Wolframiiraptoraceae</taxon>
        <taxon>Candidatus Terraquivivens</taxon>
    </lineage>
</organism>
<dbReference type="InterPro" id="IPR001412">
    <property type="entry name" value="aa-tRNA-synth_I_CS"/>
</dbReference>
<evidence type="ECO:0000256" key="9">
    <source>
        <dbReference type="RuleBase" id="RU363036"/>
    </source>
</evidence>
<dbReference type="PANTHER" id="PTHR10055">
    <property type="entry name" value="TRYPTOPHANYL-TRNA SYNTHETASE"/>
    <property type="match status" value="1"/>
</dbReference>
<evidence type="ECO:0000313" key="10">
    <source>
        <dbReference type="EMBL" id="PUA31194.1"/>
    </source>
</evidence>
<dbReference type="InterPro" id="IPR002305">
    <property type="entry name" value="aa-tRNA-synth_Ic"/>
</dbReference>
<evidence type="ECO:0000256" key="3">
    <source>
        <dbReference type="ARBA" id="ARBA00022598"/>
    </source>
</evidence>
<evidence type="ECO:0000313" key="11">
    <source>
        <dbReference type="Proteomes" id="UP000244066"/>
    </source>
</evidence>
<evidence type="ECO:0000256" key="5">
    <source>
        <dbReference type="ARBA" id="ARBA00022840"/>
    </source>
</evidence>
<dbReference type="EMBL" id="NDWU01000023">
    <property type="protein sequence ID" value="PUA31194.1"/>
    <property type="molecule type" value="Genomic_DNA"/>
</dbReference>
<proteinExistence type="inferred from homology"/>
<dbReference type="InterPro" id="IPR014729">
    <property type="entry name" value="Rossmann-like_a/b/a_fold"/>
</dbReference>
<dbReference type="Pfam" id="PF00579">
    <property type="entry name" value="tRNA-synt_1b"/>
    <property type="match status" value="1"/>
</dbReference>
<evidence type="ECO:0000256" key="4">
    <source>
        <dbReference type="ARBA" id="ARBA00022741"/>
    </source>
</evidence>
<evidence type="ECO:0000256" key="6">
    <source>
        <dbReference type="ARBA" id="ARBA00022917"/>
    </source>
</evidence>
<dbReference type="EC" id="6.1.1.2" evidence="2 8"/>
<comment type="caution">
    <text evidence="10">The sequence shown here is derived from an EMBL/GenBank/DDBJ whole genome shotgun (WGS) entry which is preliminary data.</text>
</comment>
<name>A0A2R7Y0Z5_9ARCH</name>
<evidence type="ECO:0000256" key="1">
    <source>
        <dbReference type="ARBA" id="ARBA00005594"/>
    </source>
</evidence>
<keyword evidence="6 9" id="KW-0648">Protein biosynthesis</keyword>
<dbReference type="AlphaFoldDB" id="A0A2R7Y0Z5"/>
<dbReference type="PROSITE" id="PS00178">
    <property type="entry name" value="AA_TRNA_LIGASE_I"/>
    <property type="match status" value="1"/>
</dbReference>
<accession>A0A2R7Y0Z5</accession>
<sequence>MPEDKAPIDPWGSTLPADYETLMREFGIEPMTEEIISAFPSTHRLLRRRVEFGHRDITRILDALKRNGAYAVMSGIKPTGDFHLGTMMTAEEIIFYQSLSDKAVAHYCIADLEALADNGIPLEESHGIAVGNVADLLALGLDARRAYIYKQSEEKLVQRMAFVFSTAVTFNTLEAIYGPKHIKYYFSALIQVGDIMLPQTEEHGGPKPVLVPVGIDQDPHIRLSRDIAKKFKLVPPSAVFHKLTRSLLGEEKMSKRNPMSMMTLSDDPRLAERKIWSALTGGRGTVEEQRRLGGEPEKCVVFELMTNHFIEDDDELRKVYLECKTGARLCGDCKSQLADVVSRFLMRHQERKEGLMDLARSILEGGGWTRKA</sequence>
<comment type="similarity">
    <text evidence="1 9">Belongs to the class-I aminoacyl-tRNA synthetase family.</text>
</comment>
<reference evidence="10 11" key="1">
    <citation type="submission" date="2017-04" db="EMBL/GenBank/DDBJ databases">
        <title>Draft Aigarchaeota genome from a New Zealand hot spring.</title>
        <authorList>
            <person name="Reysenbach A.-L."/>
            <person name="Donaho J.A."/>
            <person name="Gerhart J."/>
            <person name="Kelley J.F."/>
            <person name="Kouba K."/>
            <person name="Podar M."/>
            <person name="Stott M."/>
        </authorList>
    </citation>
    <scope>NUCLEOTIDE SEQUENCE [LARGE SCALE GENOMIC DNA]</scope>
    <source>
        <strain evidence="10">NZ13_MG1</strain>
    </source>
</reference>
<dbReference type="GO" id="GO:0005737">
    <property type="term" value="C:cytoplasm"/>
    <property type="evidence" value="ECO:0007669"/>
    <property type="project" value="UniProtKB-UniRule"/>
</dbReference>
<evidence type="ECO:0000256" key="2">
    <source>
        <dbReference type="ARBA" id="ARBA00013161"/>
    </source>
</evidence>
<keyword evidence="3 9" id="KW-0436">Ligase</keyword>
<evidence type="ECO:0000256" key="7">
    <source>
        <dbReference type="ARBA" id="ARBA00023146"/>
    </source>
</evidence>
<dbReference type="Gene3D" id="3.40.50.620">
    <property type="entry name" value="HUPs"/>
    <property type="match status" value="1"/>
</dbReference>
<dbReference type="InterPro" id="IPR002306">
    <property type="entry name" value="Trp-tRNA-ligase"/>
</dbReference>
<dbReference type="NCBIfam" id="TIGR00233">
    <property type="entry name" value="trpS"/>
    <property type="match status" value="1"/>
</dbReference>
<protein>
    <recommendedName>
        <fullName evidence="2 8">Tryptophan--tRNA ligase</fullName>
        <ecNumber evidence="2 8">6.1.1.2</ecNumber>
    </recommendedName>
</protein>
<dbReference type="SUPFAM" id="SSF52374">
    <property type="entry name" value="Nucleotidylyl transferase"/>
    <property type="match status" value="1"/>
</dbReference>
<dbReference type="PRINTS" id="PR01039">
    <property type="entry name" value="TRNASYNTHTRP"/>
</dbReference>
<dbReference type="GO" id="GO:0005524">
    <property type="term" value="F:ATP binding"/>
    <property type="evidence" value="ECO:0007669"/>
    <property type="project" value="UniProtKB-KW"/>
</dbReference>
<keyword evidence="5 9" id="KW-0067">ATP-binding</keyword>
<keyword evidence="7 9" id="KW-0030">Aminoacyl-tRNA synthetase</keyword>
<dbReference type="Gene3D" id="1.10.240.10">
    <property type="entry name" value="Tyrosyl-Transfer RNA Synthetase"/>
    <property type="match status" value="1"/>
</dbReference>
<dbReference type="Proteomes" id="UP000244066">
    <property type="component" value="Unassembled WGS sequence"/>
</dbReference>
<dbReference type="GO" id="GO:0004830">
    <property type="term" value="F:tryptophan-tRNA ligase activity"/>
    <property type="evidence" value="ECO:0007669"/>
    <property type="project" value="UniProtKB-UniRule"/>
</dbReference>
<dbReference type="GO" id="GO:0006436">
    <property type="term" value="P:tryptophanyl-tRNA aminoacylation"/>
    <property type="evidence" value="ECO:0007669"/>
    <property type="project" value="UniProtKB-UniRule"/>
</dbReference>
<dbReference type="PANTHER" id="PTHR10055:SF5">
    <property type="entry name" value="TRYPTOPHAN--TRNA LIGASE"/>
    <property type="match status" value="1"/>
</dbReference>
<keyword evidence="4 9" id="KW-0547">Nucleotide-binding</keyword>
<gene>
    <name evidence="10" type="ORF">B9J98_07285</name>
</gene>